<dbReference type="KEGG" id="ssl:SS1G_07781"/>
<accession>A0A1D9QF48</accession>
<evidence type="ECO:0000313" key="3">
    <source>
        <dbReference type="Proteomes" id="UP000177798"/>
    </source>
</evidence>
<dbReference type="EMBL" id="CP017824">
    <property type="protein sequence ID" value="APA13570.1"/>
    <property type="molecule type" value="Genomic_DNA"/>
</dbReference>
<reference evidence="3" key="1">
    <citation type="journal article" date="2017" name="Genome Biol. Evol.">
        <title>The complete genome sequence of the phytopathogenic fungus Sclerotinia sclerotiorum reveals insights into the genome architecture of broad host range pathogens.</title>
        <authorList>
            <person name="Derbyshire M."/>
            <person name="Denton-Giles M."/>
            <person name="Hegedus D."/>
            <person name="Seifbarghy S."/>
            <person name="Rollins J."/>
            <person name="van Kan J."/>
            <person name="Seidl M.F."/>
            <person name="Faino L."/>
            <person name="Mbengue M."/>
            <person name="Navaud O."/>
            <person name="Raffaele S."/>
            <person name="Hammond-Kosack K."/>
            <person name="Heard S."/>
            <person name="Oliver R."/>
        </authorList>
    </citation>
    <scope>NUCLEOTIDE SEQUENCE [LARGE SCALE GENOMIC DNA]</scope>
    <source>
        <strain evidence="3">ATCC 18683 / 1980 / Ss-1</strain>
    </source>
</reference>
<dbReference type="Pfam" id="PF20345">
    <property type="entry name" value="DUF6640"/>
    <property type="match status" value="2"/>
</dbReference>
<dbReference type="OrthoDB" id="2819018at2759"/>
<sequence length="162" mass="17914">MLGRILLTLSALSQGISPFIADWNETHIYNPRWPPHAKFHNGQTMSMGILLCLVTLYYTWRIPITPSVNPKAKVEKKEQESETLESRMRKEVGKEMTRDSMVTAAITGSLYWIAGLSAILYPGSRATDPEFGDGFPQAVIFPLFGGMAVAGAWLEVKGLRGA</sequence>
<feature type="transmembrane region" description="Helical" evidence="1">
    <location>
        <begin position="45"/>
        <end position="64"/>
    </location>
</feature>
<gene>
    <name evidence="2" type="ORF">sscle_11g083400</name>
</gene>
<evidence type="ECO:0000313" key="2">
    <source>
        <dbReference type="EMBL" id="APA13570.1"/>
    </source>
</evidence>
<dbReference type="AlphaFoldDB" id="A0A1D9QF48"/>
<dbReference type="RefSeq" id="XP_001591156.1">
    <property type="nucleotide sequence ID" value="XM_001591106.1"/>
</dbReference>
<keyword evidence="1" id="KW-1133">Transmembrane helix</keyword>
<feature type="transmembrane region" description="Helical" evidence="1">
    <location>
        <begin position="135"/>
        <end position="154"/>
    </location>
</feature>
<protein>
    <submittedName>
        <fullName evidence="2">Uncharacterized protein</fullName>
    </submittedName>
</protein>
<dbReference type="VEuPathDB" id="FungiDB:sscle_11g083400"/>
<keyword evidence="1" id="KW-0472">Membrane</keyword>
<name>A0A1D9QF48_SCLS1</name>
<evidence type="ECO:0000256" key="1">
    <source>
        <dbReference type="SAM" id="Phobius"/>
    </source>
</evidence>
<feature type="transmembrane region" description="Helical" evidence="1">
    <location>
        <begin position="102"/>
        <end position="123"/>
    </location>
</feature>
<dbReference type="InterPro" id="IPR046580">
    <property type="entry name" value="DUF6640"/>
</dbReference>
<organism evidence="2 3">
    <name type="scientific">Sclerotinia sclerotiorum (strain ATCC 18683 / 1980 / Ss-1)</name>
    <name type="common">White mold</name>
    <name type="synonym">Whetzelinia sclerotiorum</name>
    <dbReference type="NCBI Taxonomy" id="665079"/>
    <lineage>
        <taxon>Eukaryota</taxon>
        <taxon>Fungi</taxon>
        <taxon>Dikarya</taxon>
        <taxon>Ascomycota</taxon>
        <taxon>Pezizomycotina</taxon>
        <taxon>Leotiomycetes</taxon>
        <taxon>Helotiales</taxon>
        <taxon>Sclerotiniaceae</taxon>
        <taxon>Sclerotinia</taxon>
    </lineage>
</organism>
<proteinExistence type="predicted"/>
<dbReference type="OMA" id="DWSHTHV"/>
<dbReference type="Proteomes" id="UP000177798">
    <property type="component" value="Chromosome 11"/>
</dbReference>
<keyword evidence="1" id="KW-0812">Transmembrane</keyword>